<dbReference type="AlphaFoldDB" id="A0A4R5TYP3"/>
<dbReference type="Gene3D" id="3.30.530.20">
    <property type="match status" value="1"/>
</dbReference>
<evidence type="ECO:0008006" key="3">
    <source>
        <dbReference type="Google" id="ProtNLM"/>
    </source>
</evidence>
<dbReference type="InterPro" id="IPR023393">
    <property type="entry name" value="START-like_dom_sf"/>
</dbReference>
<protein>
    <recommendedName>
        <fullName evidence="3">ATPase</fullName>
    </recommendedName>
</protein>
<sequence>MSGLFSHAAPEPAGGGTGADIRASVRVPADVADAFSGFTEHLHLWWPGAELSVWGAGSFFDLEGGVFVETSADDEEAVWAEVIEREDQREGHRAVSLLWRHRPGPFPATTVELSFDGVGGAAPATTVDLVHGGWPREEGPDGLRGRYEGFWPLALAKYARFMGGAV</sequence>
<evidence type="ECO:0000313" key="1">
    <source>
        <dbReference type="EMBL" id="TDK26367.1"/>
    </source>
</evidence>
<accession>A0A4R5TYP3</accession>
<comment type="caution">
    <text evidence="1">The sequence shown here is derived from an EMBL/GenBank/DDBJ whole genome shotgun (WGS) entry which is preliminary data.</text>
</comment>
<dbReference type="Proteomes" id="UP000295411">
    <property type="component" value="Unassembled WGS sequence"/>
</dbReference>
<dbReference type="RefSeq" id="WP_133402730.1">
    <property type="nucleotide sequence ID" value="NZ_SMTK01000002.1"/>
</dbReference>
<gene>
    <name evidence="1" type="ORF">E2F48_03965</name>
</gene>
<keyword evidence="2" id="KW-1185">Reference proteome</keyword>
<reference evidence="1 2" key="1">
    <citation type="submission" date="2019-03" db="EMBL/GenBank/DDBJ databases">
        <title>Arthrobacter sp. nov., an bacterium isolated from biocrust in Mu Us Desert.</title>
        <authorList>
            <person name="Lixiong L."/>
        </authorList>
    </citation>
    <scope>NUCLEOTIDE SEQUENCE [LARGE SCALE GENOMIC DNA]</scope>
    <source>
        <strain evidence="1 2">SLN-3</strain>
    </source>
</reference>
<dbReference type="OrthoDB" id="268331at2"/>
<organism evidence="1 2">
    <name type="scientific">Arthrobacter crusticola</name>
    <dbReference type="NCBI Taxonomy" id="2547960"/>
    <lineage>
        <taxon>Bacteria</taxon>
        <taxon>Bacillati</taxon>
        <taxon>Actinomycetota</taxon>
        <taxon>Actinomycetes</taxon>
        <taxon>Micrococcales</taxon>
        <taxon>Micrococcaceae</taxon>
        <taxon>Arthrobacter</taxon>
    </lineage>
</organism>
<evidence type="ECO:0000313" key="2">
    <source>
        <dbReference type="Proteomes" id="UP000295411"/>
    </source>
</evidence>
<dbReference type="SUPFAM" id="SSF55961">
    <property type="entry name" value="Bet v1-like"/>
    <property type="match status" value="1"/>
</dbReference>
<name>A0A4R5TYP3_9MICC</name>
<dbReference type="EMBL" id="SMTK01000002">
    <property type="protein sequence ID" value="TDK26367.1"/>
    <property type="molecule type" value="Genomic_DNA"/>
</dbReference>
<proteinExistence type="predicted"/>